<dbReference type="OMA" id="SFAWVEA"/>
<dbReference type="InterPro" id="IPR016166">
    <property type="entry name" value="FAD-bd_PCMH"/>
</dbReference>
<dbReference type="RefSeq" id="XP_003853741.1">
    <property type="nucleotide sequence ID" value="XM_003853693.1"/>
</dbReference>
<dbReference type="GeneID" id="13395711"/>
<dbReference type="HOGENOM" id="CLU_018354_1_2_1"/>
<dbReference type="PANTHER" id="PTHR42973:SF13">
    <property type="entry name" value="FAD-BINDING PCMH-TYPE DOMAIN-CONTAINING PROTEIN"/>
    <property type="match status" value="1"/>
</dbReference>
<dbReference type="KEGG" id="ztr:MYCGRDRAFT_37779"/>
<dbReference type="PROSITE" id="PS51387">
    <property type="entry name" value="FAD_PCMH"/>
    <property type="match status" value="1"/>
</dbReference>
<accession>F9X650</accession>
<dbReference type="OrthoDB" id="2151789at2759"/>
<dbReference type="EMBL" id="CM001198">
    <property type="protein sequence ID" value="EGP88717.1"/>
    <property type="molecule type" value="Genomic_DNA"/>
</dbReference>
<dbReference type="Pfam" id="PF01565">
    <property type="entry name" value="FAD_binding_4"/>
    <property type="match status" value="1"/>
</dbReference>
<keyword evidence="3" id="KW-0274">FAD</keyword>
<keyword evidence="2" id="KW-0285">Flavoprotein</keyword>
<evidence type="ECO:0000256" key="4">
    <source>
        <dbReference type="ARBA" id="ARBA00023002"/>
    </source>
</evidence>
<dbReference type="InterPro" id="IPR016169">
    <property type="entry name" value="FAD-bd_PCMH_sub2"/>
</dbReference>
<evidence type="ECO:0000259" key="5">
    <source>
        <dbReference type="PROSITE" id="PS51387"/>
    </source>
</evidence>
<gene>
    <name evidence="6" type="ORF">MYCGRDRAFT_37779</name>
</gene>
<feature type="domain" description="FAD-binding PCMH-type" evidence="5">
    <location>
        <begin position="1"/>
        <end position="138"/>
    </location>
</feature>
<dbReference type="PANTHER" id="PTHR42973">
    <property type="entry name" value="BINDING OXIDOREDUCTASE, PUTATIVE (AFU_ORTHOLOGUE AFUA_1G17690)-RELATED"/>
    <property type="match status" value="1"/>
</dbReference>
<dbReference type="InterPro" id="IPR050416">
    <property type="entry name" value="FAD-linked_Oxidoreductase"/>
</dbReference>
<evidence type="ECO:0000313" key="7">
    <source>
        <dbReference type="Proteomes" id="UP000008062"/>
    </source>
</evidence>
<feature type="non-terminal residue" evidence="6">
    <location>
        <position position="1"/>
    </location>
</feature>
<name>F9X650_ZYMTI</name>
<dbReference type="InterPro" id="IPR036318">
    <property type="entry name" value="FAD-bd_PCMH-like_sf"/>
</dbReference>
<protein>
    <recommendedName>
        <fullName evidence="5">FAD-binding PCMH-type domain-containing protein</fullName>
    </recommendedName>
</protein>
<keyword evidence="4" id="KW-0560">Oxidoreductase</keyword>
<dbReference type="GO" id="GO:0016491">
    <property type="term" value="F:oxidoreductase activity"/>
    <property type="evidence" value="ECO:0007669"/>
    <property type="project" value="UniProtKB-KW"/>
</dbReference>
<evidence type="ECO:0000256" key="3">
    <source>
        <dbReference type="ARBA" id="ARBA00022827"/>
    </source>
</evidence>
<organism evidence="6 7">
    <name type="scientific">Zymoseptoria tritici (strain CBS 115943 / IPO323)</name>
    <name type="common">Speckled leaf blotch fungus</name>
    <name type="synonym">Septoria tritici</name>
    <dbReference type="NCBI Taxonomy" id="336722"/>
    <lineage>
        <taxon>Eukaryota</taxon>
        <taxon>Fungi</taxon>
        <taxon>Dikarya</taxon>
        <taxon>Ascomycota</taxon>
        <taxon>Pezizomycotina</taxon>
        <taxon>Dothideomycetes</taxon>
        <taxon>Dothideomycetidae</taxon>
        <taxon>Mycosphaerellales</taxon>
        <taxon>Mycosphaerellaceae</taxon>
        <taxon>Zymoseptoria</taxon>
    </lineage>
</organism>
<dbReference type="InParanoid" id="F9X650"/>
<proteinExistence type="inferred from homology"/>
<sequence>IAVTSGGRSSSAVDEEITIDLSRLSRIQLSDDHKSVSIGPGATWGDVYSKLEPLNLTVSGSMSAQDRVGGFVLGGGLSWFSNQYGWACDNVLEFEVVTPLGRKLWANMDLNQGLFWALKGSSGALGIVTKITVPTIHNGVIYGGALTFEAVHLPRLLQGIEDLAGSALDDSSNSELADIDSLPGTRRTYFTLTIRLNTKAMHTIHDAALVAARDMGIDANETCRVLFQPITIPHLLASYRKNVFDLNAAHGPLLLISVKMTWVEPERDEHFNHKTTALRRLIEEKMKRMEALEDFIHPLYAASDQDLFAQEEWKTSPNGRMLKAVAREYDPDEVWSKMVPGTWHV</sequence>
<evidence type="ECO:0000256" key="1">
    <source>
        <dbReference type="ARBA" id="ARBA00005466"/>
    </source>
</evidence>
<dbReference type="Gene3D" id="3.30.465.10">
    <property type="match status" value="1"/>
</dbReference>
<dbReference type="eggNOG" id="KOG1231">
    <property type="taxonomic scope" value="Eukaryota"/>
</dbReference>
<dbReference type="GO" id="GO:0071949">
    <property type="term" value="F:FAD binding"/>
    <property type="evidence" value="ECO:0007669"/>
    <property type="project" value="InterPro"/>
</dbReference>
<dbReference type="SUPFAM" id="SSF56176">
    <property type="entry name" value="FAD-binding/transporter-associated domain-like"/>
    <property type="match status" value="1"/>
</dbReference>
<dbReference type="InterPro" id="IPR006094">
    <property type="entry name" value="Oxid_FAD_bind_N"/>
</dbReference>
<dbReference type="Proteomes" id="UP000008062">
    <property type="component" value="Chromosome 3"/>
</dbReference>
<keyword evidence="7" id="KW-1185">Reference proteome</keyword>
<reference evidence="6 7" key="1">
    <citation type="journal article" date="2011" name="PLoS Genet.">
        <title>Finished genome of the fungal wheat pathogen Mycosphaerella graminicola reveals dispensome structure, chromosome plasticity, and stealth pathogenesis.</title>
        <authorList>
            <person name="Goodwin S.B."/>
            <person name="Ben M'barek S."/>
            <person name="Dhillon B."/>
            <person name="Wittenberg A.H.J."/>
            <person name="Crane C.F."/>
            <person name="Hane J.K."/>
            <person name="Foster A.J."/>
            <person name="Van der Lee T.A.J."/>
            <person name="Grimwood J."/>
            <person name="Aerts A."/>
            <person name="Antoniw J."/>
            <person name="Bailey A."/>
            <person name="Bluhm B."/>
            <person name="Bowler J."/>
            <person name="Bristow J."/>
            <person name="van der Burgt A."/>
            <person name="Canto-Canche B."/>
            <person name="Churchill A.C.L."/>
            <person name="Conde-Ferraez L."/>
            <person name="Cools H.J."/>
            <person name="Coutinho P.M."/>
            <person name="Csukai M."/>
            <person name="Dehal P."/>
            <person name="De Wit P."/>
            <person name="Donzelli B."/>
            <person name="van de Geest H.C."/>
            <person name="van Ham R.C.H.J."/>
            <person name="Hammond-Kosack K.E."/>
            <person name="Henrissat B."/>
            <person name="Kilian A."/>
            <person name="Kobayashi A.K."/>
            <person name="Koopmann E."/>
            <person name="Kourmpetis Y."/>
            <person name="Kuzniar A."/>
            <person name="Lindquist E."/>
            <person name="Lombard V."/>
            <person name="Maliepaard C."/>
            <person name="Martins N."/>
            <person name="Mehrabi R."/>
            <person name="Nap J.P.H."/>
            <person name="Ponomarenko A."/>
            <person name="Rudd J.J."/>
            <person name="Salamov A."/>
            <person name="Schmutz J."/>
            <person name="Schouten H.J."/>
            <person name="Shapiro H."/>
            <person name="Stergiopoulos I."/>
            <person name="Torriani S.F.F."/>
            <person name="Tu H."/>
            <person name="de Vries R.P."/>
            <person name="Waalwijk C."/>
            <person name="Ware S.B."/>
            <person name="Wiebenga A."/>
            <person name="Zwiers L.-H."/>
            <person name="Oliver R.P."/>
            <person name="Grigoriev I.V."/>
            <person name="Kema G.H.J."/>
        </authorList>
    </citation>
    <scope>NUCLEOTIDE SEQUENCE [LARGE SCALE GENOMIC DNA]</scope>
    <source>
        <strain evidence="7">CBS 115943 / IPO323</strain>
    </source>
</reference>
<dbReference type="AlphaFoldDB" id="F9X650"/>
<evidence type="ECO:0000313" key="6">
    <source>
        <dbReference type="EMBL" id="EGP88717.1"/>
    </source>
</evidence>
<comment type="similarity">
    <text evidence="1">Belongs to the oxygen-dependent FAD-linked oxidoreductase family.</text>
</comment>
<evidence type="ECO:0000256" key="2">
    <source>
        <dbReference type="ARBA" id="ARBA00022630"/>
    </source>
</evidence>